<protein>
    <submittedName>
        <fullName evidence="2">Alpha/beta hydrolase</fullName>
    </submittedName>
</protein>
<dbReference type="Gene3D" id="3.40.50.1820">
    <property type="entry name" value="alpha/beta hydrolase"/>
    <property type="match status" value="1"/>
</dbReference>
<dbReference type="InterPro" id="IPR050228">
    <property type="entry name" value="Carboxylesterase_BioH"/>
</dbReference>
<dbReference type="PANTHER" id="PTHR43194">
    <property type="entry name" value="HYDROLASE ALPHA/BETA FOLD FAMILY"/>
    <property type="match status" value="1"/>
</dbReference>
<dbReference type="SUPFAM" id="SSF53474">
    <property type="entry name" value="alpha/beta-Hydrolases"/>
    <property type="match status" value="1"/>
</dbReference>
<dbReference type="InterPro" id="IPR029058">
    <property type="entry name" value="AB_hydrolase_fold"/>
</dbReference>
<dbReference type="PANTHER" id="PTHR43194:SF5">
    <property type="entry name" value="PIMELOYL-[ACYL-CARRIER PROTEIN] METHYL ESTER ESTERASE"/>
    <property type="match status" value="1"/>
</dbReference>
<dbReference type="GO" id="GO:0016787">
    <property type="term" value="F:hydrolase activity"/>
    <property type="evidence" value="ECO:0007669"/>
    <property type="project" value="UniProtKB-KW"/>
</dbReference>
<dbReference type="EMBL" id="PYBV01000005">
    <property type="protein sequence ID" value="PYC74999.1"/>
    <property type="molecule type" value="Genomic_DNA"/>
</dbReference>
<proteinExistence type="predicted"/>
<evidence type="ECO:0000313" key="2">
    <source>
        <dbReference type="EMBL" id="PYC74999.1"/>
    </source>
</evidence>
<comment type="caution">
    <text evidence="2">The sequence shown here is derived from an EMBL/GenBank/DDBJ whole genome shotgun (WGS) entry which is preliminary data.</text>
</comment>
<gene>
    <name evidence="2" type="ORF">C7C45_03695</name>
</gene>
<dbReference type="AlphaFoldDB" id="A0A318NUP3"/>
<organism evidence="2 3">
    <name type="scientific">Micromonospora arborensis</name>
    <dbReference type="NCBI Taxonomy" id="2116518"/>
    <lineage>
        <taxon>Bacteria</taxon>
        <taxon>Bacillati</taxon>
        <taxon>Actinomycetota</taxon>
        <taxon>Actinomycetes</taxon>
        <taxon>Micromonosporales</taxon>
        <taxon>Micromonosporaceae</taxon>
        <taxon>Micromonospora</taxon>
    </lineage>
</organism>
<dbReference type="OrthoDB" id="3810256at2"/>
<evidence type="ECO:0000313" key="3">
    <source>
        <dbReference type="Proteomes" id="UP000248333"/>
    </source>
</evidence>
<sequence length="266" mass="28790">MAATATPVVFVHGMFLHAASWASWVELFRTTGYDPMNPGWPGEPSTVAEARQEPDRVAGIGIDDIVTHYAQIIGTLGRRPVVIGHSTGALVAQRLLDQGLAAAAVALQPPPIKGVANLAPSSIPVGWPLLRNPANRWRALSLTARQFRYSHGNALTAIESDQLYRQWAIPSPGRPVFELVSANLSRRSPATIDAANPGRGPLLMIAGGKDHSAHRAVVKATVKRYSAAPAVTDYQEFLDRGHSMPIDSGWREIADATLVWVRQHLR</sequence>
<dbReference type="InterPro" id="IPR000073">
    <property type="entry name" value="AB_hydrolase_1"/>
</dbReference>
<dbReference type="RefSeq" id="WP_110562215.1">
    <property type="nucleotide sequence ID" value="NZ_PYBV01000005.1"/>
</dbReference>
<dbReference type="Pfam" id="PF12697">
    <property type="entry name" value="Abhydrolase_6"/>
    <property type="match status" value="1"/>
</dbReference>
<keyword evidence="3" id="KW-1185">Reference proteome</keyword>
<reference evidence="2 3" key="1">
    <citation type="submission" date="2018-03" db="EMBL/GenBank/DDBJ databases">
        <title>Bioinformatic expansion and discovery of thiopeptide antibiotics.</title>
        <authorList>
            <person name="Schwalen C.J."/>
            <person name="Hudson G.A."/>
            <person name="Mitchell D.A."/>
        </authorList>
    </citation>
    <scope>NUCLEOTIDE SEQUENCE [LARGE SCALE GENOMIC DNA]</scope>
    <source>
        <strain evidence="2 3">NRRL 8041</strain>
    </source>
</reference>
<evidence type="ECO:0000259" key="1">
    <source>
        <dbReference type="Pfam" id="PF12697"/>
    </source>
</evidence>
<accession>A0A318NUP3</accession>
<keyword evidence="2" id="KW-0378">Hydrolase</keyword>
<dbReference type="Proteomes" id="UP000248333">
    <property type="component" value="Unassembled WGS sequence"/>
</dbReference>
<name>A0A318NUP3_9ACTN</name>
<feature type="domain" description="AB hydrolase-1" evidence="1">
    <location>
        <begin position="8"/>
        <end position="256"/>
    </location>
</feature>